<comment type="caution">
    <text evidence="1">The sequence shown here is derived from an EMBL/GenBank/DDBJ whole genome shotgun (WGS) entry which is preliminary data.</text>
</comment>
<name>D4X8L3_9BURK</name>
<dbReference type="AlphaFoldDB" id="D4X8L3"/>
<gene>
    <name evidence="1" type="ORF">HMPREF0004_1810</name>
</gene>
<proteinExistence type="predicted"/>
<accession>D4X8L3</accession>
<protein>
    <submittedName>
        <fullName evidence="1">Uncharacterized protein</fullName>
    </submittedName>
</protein>
<dbReference type="EMBL" id="ADMS01000043">
    <property type="protein sequence ID" value="EFF76881.1"/>
    <property type="molecule type" value="Genomic_DNA"/>
</dbReference>
<dbReference type="RefSeq" id="WP_006217859.1">
    <property type="nucleotide sequence ID" value="NZ_GG770409.1"/>
</dbReference>
<evidence type="ECO:0000313" key="2">
    <source>
        <dbReference type="Proteomes" id="UP000004510"/>
    </source>
</evidence>
<dbReference type="HOGENOM" id="CLU_2353405_0_0_4"/>
<reference evidence="2" key="1">
    <citation type="submission" date="2010-03" db="EMBL/GenBank/DDBJ databases">
        <title>Complete sequence of Mobiluncus curtisii ATCC 43063.</title>
        <authorList>
            <person name="Muzny D."/>
            <person name="Qin X."/>
            <person name="Deng J."/>
            <person name="Jiang H."/>
            <person name="Liu Y."/>
            <person name="Qu J."/>
            <person name="Song X.-Z."/>
            <person name="Zhang L."/>
            <person name="Thornton R."/>
            <person name="Coyle M."/>
            <person name="Francisco L."/>
            <person name="Jackson L."/>
            <person name="Javaid M."/>
            <person name="Korchina V."/>
            <person name="Kovar C."/>
            <person name="Mata R."/>
            <person name="Mathew T."/>
            <person name="Ngo R."/>
            <person name="Nguyen L."/>
            <person name="Nguyen N."/>
            <person name="Okwuonu G."/>
            <person name="Ongeri F."/>
            <person name="Pham C."/>
            <person name="Simmons D."/>
            <person name="Wilczek-Boney K."/>
            <person name="Hale W."/>
            <person name="Jakkamsetti A."/>
            <person name="Pham P."/>
            <person name="Ruth R."/>
            <person name="San Lucas F."/>
            <person name="Warren J."/>
            <person name="Zhang J."/>
            <person name="Zhao Z."/>
            <person name="Zhou C."/>
            <person name="Zhu D."/>
            <person name="Lee S."/>
            <person name="Bess C."/>
            <person name="Blankenburg K."/>
            <person name="Forbes L."/>
            <person name="Fu Q."/>
            <person name="Gubbala S."/>
            <person name="Hirani K."/>
            <person name="Jayaseelan J.C."/>
            <person name="Lara F."/>
            <person name="Munidasa M."/>
            <person name="Palculict T."/>
            <person name="Patil S."/>
            <person name="Pu L.-L."/>
            <person name="Saada N."/>
            <person name="Tang L."/>
            <person name="Weissenberger G."/>
            <person name="Zhu Y."/>
            <person name="Hemphill L."/>
            <person name="Shang Y."/>
            <person name="Youmans B."/>
            <person name="Ayvaz T."/>
            <person name="Ross M."/>
            <person name="Santibanez J."/>
            <person name="Aqrawi P."/>
            <person name="Gross S."/>
            <person name="Joshi V."/>
            <person name="Fowler G."/>
            <person name="Nazareth L."/>
            <person name="Reid J."/>
            <person name="Worley K."/>
            <person name="Petrosino J."/>
            <person name="Highlander S."/>
            <person name="Gibbs R."/>
            <person name="Gibbs R."/>
        </authorList>
    </citation>
    <scope>NUCLEOTIDE SEQUENCE [LARGE SCALE GENOMIC DNA]</scope>
    <source>
        <strain evidence="2">ATCC 43553</strain>
    </source>
</reference>
<sequence length="96" mass="10731">MSTSSEVVLGLRDKDLALGQVEVKRIGPDKSAHVSGDGRLVTMVLGQTTIHIKTPYKPEHLKADFIVVDGEHFQVSRHYQPPQHDGEWLIFNLVSE</sequence>
<evidence type="ECO:0000313" key="1">
    <source>
        <dbReference type="EMBL" id="EFF76881.1"/>
    </source>
</evidence>
<organism evidence="1 2">
    <name type="scientific">Achromobacter piechaudii ATCC 43553</name>
    <dbReference type="NCBI Taxonomy" id="742159"/>
    <lineage>
        <taxon>Bacteria</taxon>
        <taxon>Pseudomonadati</taxon>
        <taxon>Pseudomonadota</taxon>
        <taxon>Betaproteobacteria</taxon>
        <taxon>Burkholderiales</taxon>
        <taxon>Alcaligenaceae</taxon>
        <taxon>Achromobacter</taxon>
    </lineage>
</organism>
<dbReference type="PATRIC" id="fig|742159.3.peg.2729"/>
<dbReference type="Proteomes" id="UP000004510">
    <property type="component" value="Unassembled WGS sequence"/>
</dbReference>